<comment type="caution">
    <text evidence="1">The sequence shown here is derived from an EMBL/GenBank/DDBJ whole genome shotgun (WGS) entry which is preliminary data.</text>
</comment>
<evidence type="ECO:0000313" key="2">
    <source>
        <dbReference type="Proteomes" id="UP000441522"/>
    </source>
</evidence>
<dbReference type="AlphaFoldDB" id="A0A6I0I2N7"/>
<protein>
    <submittedName>
        <fullName evidence="1">Uncharacterized protein</fullName>
    </submittedName>
</protein>
<reference evidence="1 2" key="1">
    <citation type="journal article" date="2019" name="Nat. Med.">
        <title>A library of human gut bacterial isolates paired with longitudinal multiomics data enables mechanistic microbiome research.</title>
        <authorList>
            <person name="Poyet M."/>
            <person name="Groussin M."/>
            <person name="Gibbons S.M."/>
            <person name="Avila-Pacheco J."/>
            <person name="Jiang X."/>
            <person name="Kearney S.M."/>
            <person name="Perrotta A.R."/>
            <person name="Berdy B."/>
            <person name="Zhao S."/>
            <person name="Lieberman T.D."/>
            <person name="Swanson P.K."/>
            <person name="Smith M."/>
            <person name="Roesemann S."/>
            <person name="Alexander J.E."/>
            <person name="Rich S.A."/>
            <person name="Livny J."/>
            <person name="Vlamakis H."/>
            <person name="Clish C."/>
            <person name="Bullock K."/>
            <person name="Deik A."/>
            <person name="Scott J."/>
            <person name="Pierce K.A."/>
            <person name="Xavier R.J."/>
            <person name="Alm E.J."/>
        </authorList>
    </citation>
    <scope>NUCLEOTIDE SEQUENCE [LARGE SCALE GENOMIC DNA]</scope>
    <source>
        <strain evidence="1 2">BIOML-A5</strain>
    </source>
</reference>
<evidence type="ECO:0000313" key="1">
    <source>
        <dbReference type="EMBL" id="KAB3854856.1"/>
    </source>
</evidence>
<dbReference type="RefSeq" id="WP_151849383.1">
    <property type="nucleotide sequence ID" value="NZ_JAUNZK010000003.1"/>
</dbReference>
<organism evidence="1 2">
    <name type="scientific">Phocaeicola vulgatus</name>
    <name type="common">Bacteroides vulgatus</name>
    <dbReference type="NCBI Taxonomy" id="821"/>
    <lineage>
        <taxon>Bacteria</taxon>
        <taxon>Pseudomonadati</taxon>
        <taxon>Bacteroidota</taxon>
        <taxon>Bacteroidia</taxon>
        <taxon>Bacteroidales</taxon>
        <taxon>Bacteroidaceae</taxon>
        <taxon>Phocaeicola</taxon>
    </lineage>
</organism>
<accession>A0A6I0I2N7</accession>
<dbReference type="EMBL" id="WCWW01000030">
    <property type="protein sequence ID" value="KAB3854856.1"/>
    <property type="molecule type" value="Genomic_DNA"/>
</dbReference>
<sequence>MRFPAFDGGALHIHGMGIRRGGPALRPFKQCMVIFRLNVIIPGSKSRYHIQMSCKMILKLRGVQVDSPSGTVFNP</sequence>
<proteinExistence type="predicted"/>
<dbReference type="Proteomes" id="UP000441522">
    <property type="component" value="Unassembled WGS sequence"/>
</dbReference>
<name>A0A6I0I2N7_PHOVU</name>
<gene>
    <name evidence="1" type="ORF">GAS29_13555</name>
</gene>